<evidence type="ECO:0000313" key="1">
    <source>
        <dbReference type="EMBL" id="CAD8045003.1"/>
    </source>
</evidence>
<dbReference type="OMA" id="CFQTLQG"/>
<name>A0A8S1JQY7_PARPR</name>
<dbReference type="EMBL" id="CAJJDM010000006">
    <property type="protein sequence ID" value="CAD8045003.1"/>
    <property type="molecule type" value="Genomic_DNA"/>
</dbReference>
<protein>
    <submittedName>
        <fullName evidence="1">Uncharacterized protein</fullName>
    </submittedName>
</protein>
<evidence type="ECO:0000313" key="2">
    <source>
        <dbReference type="Proteomes" id="UP000688137"/>
    </source>
</evidence>
<sequence length="89" mass="10514">MQFMNETFYKQCFQTLQGLFELKLISKDEKLYLKGQILKLEINADDSTSLEDLSKFLLSCLKQKHHHFIKAPTKSQLDMIDEETDEEQL</sequence>
<accession>A0A8S1JQY7</accession>
<dbReference type="AlphaFoldDB" id="A0A8S1JQY7"/>
<proteinExistence type="predicted"/>
<comment type="caution">
    <text evidence="1">The sequence shown here is derived from an EMBL/GenBank/DDBJ whole genome shotgun (WGS) entry which is preliminary data.</text>
</comment>
<gene>
    <name evidence="1" type="ORF">PPRIM_AZ9-3.1.T0090026</name>
</gene>
<dbReference type="Proteomes" id="UP000688137">
    <property type="component" value="Unassembled WGS sequence"/>
</dbReference>
<keyword evidence="2" id="KW-1185">Reference proteome</keyword>
<organism evidence="1 2">
    <name type="scientific">Paramecium primaurelia</name>
    <dbReference type="NCBI Taxonomy" id="5886"/>
    <lineage>
        <taxon>Eukaryota</taxon>
        <taxon>Sar</taxon>
        <taxon>Alveolata</taxon>
        <taxon>Ciliophora</taxon>
        <taxon>Intramacronucleata</taxon>
        <taxon>Oligohymenophorea</taxon>
        <taxon>Peniculida</taxon>
        <taxon>Parameciidae</taxon>
        <taxon>Paramecium</taxon>
    </lineage>
</organism>
<reference evidence="1" key="1">
    <citation type="submission" date="2021-01" db="EMBL/GenBank/DDBJ databases">
        <authorList>
            <consortium name="Genoscope - CEA"/>
            <person name="William W."/>
        </authorList>
    </citation>
    <scope>NUCLEOTIDE SEQUENCE</scope>
</reference>